<dbReference type="Pfam" id="PF00403">
    <property type="entry name" value="HMA"/>
    <property type="match status" value="1"/>
</dbReference>
<evidence type="ECO:0000259" key="19">
    <source>
        <dbReference type="PROSITE" id="PS50846"/>
    </source>
</evidence>
<dbReference type="InterPro" id="IPR017969">
    <property type="entry name" value="Heavy-metal-associated_CS"/>
</dbReference>
<keyword evidence="10 18" id="KW-0067">ATP-binding</keyword>
<keyword evidence="21" id="KW-1185">Reference proteome</keyword>
<dbReference type="NCBIfam" id="TIGR01494">
    <property type="entry name" value="ATPase_P-type"/>
    <property type="match status" value="1"/>
</dbReference>
<dbReference type="SUPFAM" id="SSF55008">
    <property type="entry name" value="HMA, heavy metal-associated domain"/>
    <property type="match status" value="1"/>
</dbReference>
<dbReference type="Gene3D" id="3.40.1110.10">
    <property type="entry name" value="Calcium-transporting ATPase, cytoplasmic domain N"/>
    <property type="match status" value="1"/>
</dbReference>
<feature type="transmembrane region" description="Helical" evidence="18">
    <location>
        <begin position="148"/>
        <end position="164"/>
    </location>
</feature>
<dbReference type="Proteomes" id="UP000036520">
    <property type="component" value="Chromosome"/>
</dbReference>
<dbReference type="InterPro" id="IPR044492">
    <property type="entry name" value="P_typ_ATPase_HD_dom"/>
</dbReference>
<evidence type="ECO:0000256" key="7">
    <source>
        <dbReference type="ARBA" id="ARBA00022723"/>
    </source>
</evidence>
<dbReference type="PRINTS" id="PR00119">
    <property type="entry name" value="CATATPASE"/>
</dbReference>
<dbReference type="NCBIfam" id="TIGR01525">
    <property type="entry name" value="ATPase-IB_hvy"/>
    <property type="match status" value="1"/>
</dbReference>
<evidence type="ECO:0000256" key="17">
    <source>
        <dbReference type="ARBA" id="ARBA00049289"/>
    </source>
</evidence>
<evidence type="ECO:0000256" key="14">
    <source>
        <dbReference type="ARBA" id="ARBA00023065"/>
    </source>
</evidence>
<keyword evidence="5 18" id="KW-1003">Cell membrane</keyword>
<keyword evidence="4" id="KW-0813">Transport</keyword>
<evidence type="ECO:0000256" key="2">
    <source>
        <dbReference type="ARBA" id="ARBA00006024"/>
    </source>
</evidence>
<sequence>MSKSIEVPISGMSCAACAVSVESMLKETEGIQSATVNYANQSAIITLENEGVDLSVAKKNIQSIGYDLLININNQEDLEAIKSAELSLLKRNTLYSGLLALPVFLIGMFWMNFPYANIIMWTLTTPILAVFGRSFFINSVKQGKIGNANMDTLVALSTGVAYLYSSFNTFFPHWLESRGIEPHVYFEAAAVIIFFILLGRLMESRAKAGTSEALKNLIGLQPTDLIVIRDGEPIKMNVADVQAGETILVKPGQKIPLDGILTEGQSYVDESMLTGEPIALDKNIGDNVFAGTINQAGSFKFKSNKSKSDTLLSSIIARVKQAQGSKAPIQKTVDKVTGIFVPAVLAIAVITFIIWSLSGTEDATLRGMLSAITVLVIACPCALGLATPTAIMVGIGKAASKGILIKDAESLETGKKIDTLILDKTGTITEGKPGVKEVLWKSGIDSKALASIFYALEEKSEHPLAAAVTEHFAEEKTSIDLAEFSSFTGKGVLGKYADKTYYIGNLKWLESLGINIDKTLAQTAENILDNGDIVIYLAEDNQLVGVVSIADKVRETSKVAISKLRKMGIEVHMLTGDQKKTAASIAKKVGIDHFQSGMLPQDKGEYIKKLQQKGHRVAMTGDGINDSEALVLADLGIAMGAGTDIAMETAQVTLMHSDLMAISELLKLSKETVTTIRQNLFWAFIYNIIGIPIAAGILYPISGFLLNPMIAGSAMALSSLSVVGNSLRLKYS</sequence>
<evidence type="ECO:0000256" key="3">
    <source>
        <dbReference type="ARBA" id="ARBA00012517"/>
    </source>
</evidence>
<keyword evidence="8 18" id="KW-0547">Nucleotide-binding</keyword>
<dbReference type="STRING" id="320787.CA2015_1260"/>
<dbReference type="InterPro" id="IPR023299">
    <property type="entry name" value="ATPase_P-typ_cyto_dom_N"/>
</dbReference>
<dbReference type="SFLD" id="SFLDF00027">
    <property type="entry name" value="p-type_atpase"/>
    <property type="match status" value="1"/>
</dbReference>
<evidence type="ECO:0000256" key="11">
    <source>
        <dbReference type="ARBA" id="ARBA00022967"/>
    </source>
</evidence>
<comment type="similarity">
    <text evidence="2 18">Belongs to the cation transport ATPase (P-type) (TC 3.A.3) family. Type IB subfamily.</text>
</comment>
<dbReference type="InterPro" id="IPR018303">
    <property type="entry name" value="ATPase_P-typ_P_site"/>
</dbReference>
<dbReference type="Gene3D" id="2.70.150.10">
    <property type="entry name" value="Calcium-transporting ATPase, cytoplasmic transduction domain A"/>
    <property type="match status" value="1"/>
</dbReference>
<dbReference type="SUPFAM" id="SSF56784">
    <property type="entry name" value="HAD-like"/>
    <property type="match status" value="1"/>
</dbReference>
<keyword evidence="14" id="KW-0406">Ion transport</keyword>
<dbReference type="CDD" id="cd00371">
    <property type="entry name" value="HMA"/>
    <property type="match status" value="1"/>
</dbReference>
<dbReference type="SUPFAM" id="SSF81665">
    <property type="entry name" value="Calcium ATPase, transmembrane domain M"/>
    <property type="match status" value="1"/>
</dbReference>
<keyword evidence="9" id="KW-0187">Copper transport</keyword>
<dbReference type="PANTHER" id="PTHR43520:SF8">
    <property type="entry name" value="P-TYPE CU(+) TRANSPORTER"/>
    <property type="match status" value="1"/>
</dbReference>
<dbReference type="PROSITE" id="PS00154">
    <property type="entry name" value="ATPASE_E1_E2"/>
    <property type="match status" value="1"/>
</dbReference>
<dbReference type="InterPro" id="IPR036163">
    <property type="entry name" value="HMA_dom_sf"/>
</dbReference>
<dbReference type="GO" id="GO:0005507">
    <property type="term" value="F:copper ion binding"/>
    <property type="evidence" value="ECO:0007669"/>
    <property type="project" value="TreeGrafter"/>
</dbReference>
<dbReference type="GO" id="GO:0055070">
    <property type="term" value="P:copper ion homeostasis"/>
    <property type="evidence" value="ECO:0007669"/>
    <property type="project" value="TreeGrafter"/>
</dbReference>
<feature type="transmembrane region" description="Helical" evidence="18">
    <location>
        <begin position="680"/>
        <end position="699"/>
    </location>
</feature>
<keyword evidence="13" id="KW-0186">Copper</keyword>
<dbReference type="InterPro" id="IPR027256">
    <property type="entry name" value="P-typ_ATPase_IB"/>
</dbReference>
<dbReference type="FunFam" id="3.40.50.1000:FF:000144">
    <property type="entry name" value="copper-transporting ATPase 1 isoform X2"/>
    <property type="match status" value="1"/>
</dbReference>
<evidence type="ECO:0000256" key="9">
    <source>
        <dbReference type="ARBA" id="ARBA00022796"/>
    </source>
</evidence>
<dbReference type="InterPro" id="IPR023298">
    <property type="entry name" value="ATPase_P-typ_TM_dom_sf"/>
</dbReference>
<dbReference type="EC" id="7.2.2.8" evidence="3"/>
<feature type="domain" description="HMA" evidence="19">
    <location>
        <begin position="3"/>
        <end position="69"/>
    </location>
</feature>
<gene>
    <name evidence="20" type="ORF">CA2015_1260</name>
</gene>
<dbReference type="SFLD" id="SFLDS00003">
    <property type="entry name" value="Haloacid_Dehalogenase"/>
    <property type="match status" value="1"/>
</dbReference>
<evidence type="ECO:0000313" key="21">
    <source>
        <dbReference type="Proteomes" id="UP000036520"/>
    </source>
</evidence>
<organism evidence="20 21">
    <name type="scientific">Cyclobacterium amurskyense</name>
    <dbReference type="NCBI Taxonomy" id="320787"/>
    <lineage>
        <taxon>Bacteria</taxon>
        <taxon>Pseudomonadati</taxon>
        <taxon>Bacteroidota</taxon>
        <taxon>Cytophagia</taxon>
        <taxon>Cytophagales</taxon>
        <taxon>Cyclobacteriaceae</taxon>
        <taxon>Cyclobacterium</taxon>
    </lineage>
</organism>
<dbReference type="PROSITE" id="PS50846">
    <property type="entry name" value="HMA_2"/>
    <property type="match status" value="1"/>
</dbReference>
<feature type="transmembrane region" description="Helical" evidence="18">
    <location>
        <begin position="184"/>
        <end position="202"/>
    </location>
</feature>
<dbReference type="Pfam" id="PF00122">
    <property type="entry name" value="E1-E2_ATPase"/>
    <property type="match status" value="1"/>
</dbReference>
<dbReference type="EMBL" id="CP012040">
    <property type="protein sequence ID" value="AKP50708.1"/>
    <property type="molecule type" value="Genomic_DNA"/>
</dbReference>
<dbReference type="PATRIC" id="fig|320787.5.peg.1390"/>
<dbReference type="GO" id="GO:0140581">
    <property type="term" value="F:P-type monovalent copper transporter activity"/>
    <property type="evidence" value="ECO:0007669"/>
    <property type="project" value="UniProtKB-EC"/>
</dbReference>
<accession>A0A0H4PCZ6</accession>
<name>A0A0H4PCZ6_9BACT</name>
<dbReference type="NCBIfam" id="TIGR01511">
    <property type="entry name" value="ATPase-IB1_Cu"/>
    <property type="match status" value="1"/>
</dbReference>
<feature type="transmembrane region" description="Helical" evidence="18">
    <location>
        <begin position="118"/>
        <end position="136"/>
    </location>
</feature>
<evidence type="ECO:0000313" key="20">
    <source>
        <dbReference type="EMBL" id="AKP50708.1"/>
    </source>
</evidence>
<dbReference type="Gene3D" id="3.40.50.1000">
    <property type="entry name" value="HAD superfamily/HAD-like"/>
    <property type="match status" value="1"/>
</dbReference>
<dbReference type="Gene3D" id="3.30.70.100">
    <property type="match status" value="1"/>
</dbReference>
<dbReference type="SFLD" id="SFLDG00002">
    <property type="entry name" value="C1.7:_P-type_atpase_like"/>
    <property type="match status" value="1"/>
</dbReference>
<dbReference type="PANTHER" id="PTHR43520">
    <property type="entry name" value="ATP7, ISOFORM B"/>
    <property type="match status" value="1"/>
</dbReference>
<dbReference type="InterPro" id="IPR006121">
    <property type="entry name" value="HMA_dom"/>
</dbReference>
<comment type="catalytic activity">
    <reaction evidence="17">
        <text>Cu(+)(in) + ATP + H2O = Cu(+)(out) + ADP + phosphate + H(+)</text>
        <dbReference type="Rhea" id="RHEA:25792"/>
        <dbReference type="ChEBI" id="CHEBI:15377"/>
        <dbReference type="ChEBI" id="CHEBI:15378"/>
        <dbReference type="ChEBI" id="CHEBI:30616"/>
        <dbReference type="ChEBI" id="CHEBI:43474"/>
        <dbReference type="ChEBI" id="CHEBI:49552"/>
        <dbReference type="ChEBI" id="CHEBI:456216"/>
        <dbReference type="EC" id="7.2.2.8"/>
    </reaction>
</comment>
<dbReference type="GO" id="GO:0043682">
    <property type="term" value="F:P-type divalent copper transporter activity"/>
    <property type="evidence" value="ECO:0007669"/>
    <property type="project" value="TreeGrafter"/>
</dbReference>
<dbReference type="FunFam" id="2.70.150.10:FF:000020">
    <property type="entry name" value="Copper-exporting P-type ATPase A"/>
    <property type="match status" value="1"/>
</dbReference>
<evidence type="ECO:0000256" key="15">
    <source>
        <dbReference type="ARBA" id="ARBA00023136"/>
    </source>
</evidence>
<feature type="transmembrane region" description="Helical" evidence="18">
    <location>
        <begin position="369"/>
        <end position="396"/>
    </location>
</feature>
<dbReference type="InterPro" id="IPR036412">
    <property type="entry name" value="HAD-like_sf"/>
</dbReference>
<evidence type="ECO:0000256" key="8">
    <source>
        <dbReference type="ARBA" id="ARBA00022741"/>
    </source>
</evidence>
<evidence type="ECO:0000256" key="13">
    <source>
        <dbReference type="ARBA" id="ARBA00023008"/>
    </source>
</evidence>
<keyword evidence="11" id="KW-1278">Translocase</keyword>
<dbReference type="InterPro" id="IPR059000">
    <property type="entry name" value="ATPase_P-type_domA"/>
</dbReference>
<dbReference type="AlphaFoldDB" id="A0A0H4PCZ6"/>
<dbReference type="RefSeq" id="WP_048641128.1">
    <property type="nucleotide sequence ID" value="NZ_CAXBGM010000010.1"/>
</dbReference>
<keyword evidence="6 18" id="KW-0812">Transmembrane</keyword>
<comment type="subcellular location">
    <subcellularLocation>
        <location evidence="1">Cell membrane</location>
        <topology evidence="1">Multi-pass membrane protein</topology>
    </subcellularLocation>
</comment>
<evidence type="ECO:0000256" key="4">
    <source>
        <dbReference type="ARBA" id="ARBA00022448"/>
    </source>
</evidence>
<keyword evidence="7 18" id="KW-0479">Metal-binding</keyword>
<proteinExistence type="inferred from homology"/>
<reference evidence="20 21" key="1">
    <citation type="submission" date="2015-07" db="EMBL/GenBank/DDBJ databases">
        <authorList>
            <person name="Kim K.M."/>
        </authorList>
    </citation>
    <scope>NUCLEOTIDE SEQUENCE [LARGE SCALE GENOMIC DNA]</scope>
    <source>
        <strain evidence="20 21">KCTC 12363</strain>
    </source>
</reference>
<dbReference type="SUPFAM" id="SSF81653">
    <property type="entry name" value="Calcium ATPase, transduction domain A"/>
    <property type="match status" value="1"/>
</dbReference>
<evidence type="ECO:0000256" key="6">
    <source>
        <dbReference type="ARBA" id="ARBA00022692"/>
    </source>
</evidence>
<dbReference type="GO" id="GO:0005524">
    <property type="term" value="F:ATP binding"/>
    <property type="evidence" value="ECO:0007669"/>
    <property type="project" value="UniProtKB-UniRule"/>
</dbReference>
<dbReference type="PRINTS" id="PR00943">
    <property type="entry name" value="CUATPASE"/>
</dbReference>
<evidence type="ECO:0000256" key="18">
    <source>
        <dbReference type="RuleBase" id="RU362081"/>
    </source>
</evidence>
<dbReference type="GO" id="GO:0060003">
    <property type="term" value="P:copper ion export"/>
    <property type="evidence" value="ECO:0007669"/>
    <property type="project" value="UniProtKB-ARBA"/>
</dbReference>
<keyword evidence="15 18" id="KW-0472">Membrane</keyword>
<dbReference type="PROSITE" id="PS01047">
    <property type="entry name" value="HMA_1"/>
    <property type="match status" value="1"/>
</dbReference>
<dbReference type="OrthoDB" id="1488806at2"/>
<evidence type="ECO:0000256" key="1">
    <source>
        <dbReference type="ARBA" id="ARBA00004651"/>
    </source>
</evidence>
<protein>
    <recommendedName>
        <fullName evidence="3">P-type Cu(+) transporter</fullName>
        <ecNumber evidence="3">7.2.2.8</ecNumber>
    </recommendedName>
    <alternativeName>
        <fullName evidence="16">Cu(+)-exporting ATPase</fullName>
    </alternativeName>
</protein>
<dbReference type="InterPro" id="IPR023214">
    <property type="entry name" value="HAD_sf"/>
</dbReference>
<dbReference type="InterPro" id="IPR008250">
    <property type="entry name" value="ATPase_P-typ_transduc_dom_A_sf"/>
</dbReference>
<keyword evidence="12 18" id="KW-1133">Transmembrane helix</keyword>
<dbReference type="KEGG" id="camu:CA2015_1260"/>
<dbReference type="GO" id="GO:0005886">
    <property type="term" value="C:plasma membrane"/>
    <property type="evidence" value="ECO:0007669"/>
    <property type="project" value="UniProtKB-SubCell"/>
</dbReference>
<dbReference type="GO" id="GO:0016887">
    <property type="term" value="F:ATP hydrolysis activity"/>
    <property type="evidence" value="ECO:0007669"/>
    <property type="project" value="InterPro"/>
</dbReference>
<evidence type="ECO:0000256" key="12">
    <source>
        <dbReference type="ARBA" id="ARBA00022989"/>
    </source>
</evidence>
<feature type="transmembrane region" description="Helical" evidence="18">
    <location>
        <begin position="336"/>
        <end position="357"/>
    </location>
</feature>
<dbReference type="InterPro" id="IPR001757">
    <property type="entry name" value="P_typ_ATPase"/>
</dbReference>
<dbReference type="CDD" id="cd02094">
    <property type="entry name" value="P-type_ATPase_Cu-like"/>
    <property type="match status" value="1"/>
</dbReference>
<feature type="transmembrane region" description="Helical" evidence="18">
    <location>
        <begin position="705"/>
        <end position="727"/>
    </location>
</feature>
<feature type="transmembrane region" description="Helical" evidence="18">
    <location>
        <begin position="92"/>
        <end position="112"/>
    </location>
</feature>
<evidence type="ECO:0000256" key="5">
    <source>
        <dbReference type="ARBA" id="ARBA00022475"/>
    </source>
</evidence>
<dbReference type="Pfam" id="PF00702">
    <property type="entry name" value="Hydrolase"/>
    <property type="match status" value="1"/>
</dbReference>
<evidence type="ECO:0000256" key="16">
    <source>
        <dbReference type="ARBA" id="ARBA00033239"/>
    </source>
</evidence>
<evidence type="ECO:0000256" key="10">
    <source>
        <dbReference type="ARBA" id="ARBA00022840"/>
    </source>
</evidence>